<keyword evidence="2 7" id="KW-0808">Transferase</keyword>
<dbReference type="Proteomes" id="UP000824083">
    <property type="component" value="Unassembled WGS sequence"/>
</dbReference>
<dbReference type="EC" id="2.7.1.35" evidence="1"/>
<reference evidence="7" key="2">
    <citation type="journal article" date="2021" name="PeerJ">
        <title>Extensive microbial diversity within the chicken gut microbiome revealed by metagenomics and culture.</title>
        <authorList>
            <person name="Gilroy R."/>
            <person name="Ravi A."/>
            <person name="Getino M."/>
            <person name="Pursley I."/>
            <person name="Horton D.L."/>
            <person name="Alikhan N.F."/>
            <person name="Baker D."/>
            <person name="Gharbi K."/>
            <person name="Hall N."/>
            <person name="Watson M."/>
            <person name="Adriaenssens E.M."/>
            <person name="Foster-Nyarko E."/>
            <person name="Jarju S."/>
            <person name="Secka A."/>
            <person name="Antonio M."/>
            <person name="Oren A."/>
            <person name="Chaudhuri R.R."/>
            <person name="La Ragione R."/>
            <person name="Hildebrand F."/>
            <person name="Pallen M.J."/>
        </authorList>
    </citation>
    <scope>NUCLEOTIDE SEQUENCE</scope>
    <source>
        <strain evidence="7">7463</strain>
    </source>
</reference>
<dbReference type="EMBL" id="DVMY01000051">
    <property type="protein sequence ID" value="HIU37195.1"/>
    <property type="molecule type" value="Genomic_DNA"/>
</dbReference>
<dbReference type="NCBIfam" id="NF005491">
    <property type="entry name" value="PRK07105.1"/>
    <property type="match status" value="1"/>
</dbReference>
<evidence type="ECO:0000256" key="3">
    <source>
        <dbReference type="ARBA" id="ARBA00022741"/>
    </source>
</evidence>
<gene>
    <name evidence="7" type="ORF">IAC56_02850</name>
</gene>
<dbReference type="Gene3D" id="3.40.1190.20">
    <property type="match status" value="1"/>
</dbReference>
<accession>A0A9D1LF32</accession>
<dbReference type="GO" id="GO:0005524">
    <property type="term" value="F:ATP binding"/>
    <property type="evidence" value="ECO:0007669"/>
    <property type="project" value="UniProtKB-KW"/>
</dbReference>
<comment type="caution">
    <text evidence="7">The sequence shown here is derived from an EMBL/GenBank/DDBJ whole genome shotgun (WGS) entry which is preliminary data.</text>
</comment>
<reference evidence="7" key="1">
    <citation type="submission" date="2020-10" db="EMBL/GenBank/DDBJ databases">
        <authorList>
            <person name="Gilroy R."/>
        </authorList>
    </citation>
    <scope>NUCLEOTIDE SEQUENCE</scope>
    <source>
        <strain evidence="7">7463</strain>
    </source>
</reference>
<evidence type="ECO:0000256" key="2">
    <source>
        <dbReference type="ARBA" id="ARBA00022679"/>
    </source>
</evidence>
<keyword evidence="3" id="KW-0547">Nucleotide-binding</keyword>
<evidence type="ECO:0000256" key="1">
    <source>
        <dbReference type="ARBA" id="ARBA00012104"/>
    </source>
</evidence>
<dbReference type="GO" id="GO:0009443">
    <property type="term" value="P:pyridoxal 5'-phosphate salvage"/>
    <property type="evidence" value="ECO:0007669"/>
    <property type="project" value="InterPro"/>
</dbReference>
<dbReference type="AlphaFoldDB" id="A0A9D1LF32"/>
<dbReference type="Pfam" id="PF08543">
    <property type="entry name" value="Phos_pyr_kin"/>
    <property type="match status" value="1"/>
</dbReference>
<dbReference type="InterPro" id="IPR029056">
    <property type="entry name" value="Ribokinase-like"/>
</dbReference>
<dbReference type="InterPro" id="IPR013749">
    <property type="entry name" value="PM/HMP-P_kinase-1"/>
</dbReference>
<evidence type="ECO:0000313" key="8">
    <source>
        <dbReference type="Proteomes" id="UP000824083"/>
    </source>
</evidence>
<dbReference type="InterPro" id="IPR004625">
    <property type="entry name" value="PyrdxlKinase"/>
</dbReference>
<organism evidence="7 8">
    <name type="scientific">Candidatus Aphodousia faecigallinarum</name>
    <dbReference type="NCBI Taxonomy" id="2840677"/>
    <lineage>
        <taxon>Bacteria</taxon>
        <taxon>Pseudomonadati</taxon>
        <taxon>Pseudomonadota</taxon>
        <taxon>Betaproteobacteria</taxon>
        <taxon>Burkholderiales</taxon>
        <taxon>Sutterellaceae</taxon>
        <taxon>Sutterellaceae incertae sedis</taxon>
        <taxon>Candidatus Aphodousia</taxon>
    </lineage>
</organism>
<name>A0A9D1LF32_9BURK</name>
<feature type="domain" description="Pyridoxamine kinase/Phosphomethylpyrimidine kinase" evidence="6">
    <location>
        <begin position="29"/>
        <end position="263"/>
    </location>
</feature>
<evidence type="ECO:0000259" key="6">
    <source>
        <dbReference type="Pfam" id="PF08543"/>
    </source>
</evidence>
<dbReference type="PANTHER" id="PTHR10534:SF2">
    <property type="entry name" value="PYRIDOXAL KINASE"/>
    <property type="match status" value="1"/>
</dbReference>
<keyword evidence="5" id="KW-0067">ATP-binding</keyword>
<evidence type="ECO:0000256" key="4">
    <source>
        <dbReference type="ARBA" id="ARBA00022777"/>
    </source>
</evidence>
<evidence type="ECO:0000313" key="7">
    <source>
        <dbReference type="EMBL" id="HIU37195.1"/>
    </source>
</evidence>
<sequence length="279" mass="30678">MTTKRVLAIHDLCSFGRCSLTAAIPVISAMGSQVCPFPTAIFSNNFTYGDFTFSDFSSKMSGFMDKWQSLGFSYDSIYSGFLADVNQIAIVKDAIERFGRAADKQVLVVVDPAMGDDGALYPTLNLEFVSQMRSLTHEADVITPNYTEACLLLDEPYSTDAPDSDTLRSICERLVSRKNQKIVITSVPAEVNQIKVACYDAESQTYFDYVTPRIPFATCGTGDLFTSVMTGAMLQGKPLHEAVQKAMQFVSLAITYTLESGRDSREGVQVEPCLKYLLG</sequence>
<proteinExistence type="predicted"/>
<dbReference type="PANTHER" id="PTHR10534">
    <property type="entry name" value="PYRIDOXAL KINASE"/>
    <property type="match status" value="1"/>
</dbReference>
<dbReference type="CDD" id="cd01173">
    <property type="entry name" value="pyridoxal_pyridoxamine_kinase"/>
    <property type="match status" value="1"/>
</dbReference>
<keyword evidence="4 7" id="KW-0418">Kinase</keyword>
<dbReference type="SUPFAM" id="SSF53613">
    <property type="entry name" value="Ribokinase-like"/>
    <property type="match status" value="1"/>
</dbReference>
<protein>
    <recommendedName>
        <fullName evidence="1">pyridoxal kinase</fullName>
        <ecNumber evidence="1">2.7.1.35</ecNumber>
    </recommendedName>
</protein>
<dbReference type="GO" id="GO:0005829">
    <property type="term" value="C:cytosol"/>
    <property type="evidence" value="ECO:0007669"/>
    <property type="project" value="TreeGrafter"/>
</dbReference>
<evidence type="ECO:0000256" key="5">
    <source>
        <dbReference type="ARBA" id="ARBA00022840"/>
    </source>
</evidence>
<dbReference type="GO" id="GO:0008478">
    <property type="term" value="F:pyridoxal kinase activity"/>
    <property type="evidence" value="ECO:0007669"/>
    <property type="project" value="UniProtKB-EC"/>
</dbReference>